<evidence type="ECO:0000256" key="5">
    <source>
        <dbReference type="HAMAP-Rule" id="MF_02214"/>
    </source>
</evidence>
<comment type="function">
    <text evidence="5">The lipid II isoglutaminyl synthase complex catalyzes the formation of alpha-D-isoglutamine in the cell wall lipid II stem peptide. The MurT subunit catalyzes the ATP-dependent amidation of D-glutamate residue of lipid II, converting it to an isoglutamine residue.</text>
</comment>
<dbReference type="InterPro" id="IPR036565">
    <property type="entry name" value="Mur-like_cat_sf"/>
</dbReference>
<comment type="pathway">
    <text evidence="1 5">Cell wall biogenesis; peptidoglycan biosynthesis.</text>
</comment>
<dbReference type="Proteomes" id="UP000671913">
    <property type="component" value="Chromosome"/>
</dbReference>
<keyword evidence="5" id="KW-0862">Zinc</keyword>
<dbReference type="InterPro" id="IPR013564">
    <property type="entry name" value="MurT_C"/>
</dbReference>
<reference evidence="8" key="1">
    <citation type="submission" date="2020-08" db="EMBL/GenBank/DDBJ databases">
        <title>Genomic insights into the carbon and energy metabolism of the first obligate autotrophic acetogenic bacterium Aceticella autotrophica gen. nov., sp. nov.</title>
        <authorList>
            <person name="Toshchakov S.V."/>
            <person name="Elcheninov A.G."/>
            <person name="Kublanov I.V."/>
            <person name="Frolov E.N."/>
            <person name="Lebedinsky A.V."/>
        </authorList>
    </citation>
    <scope>NUCLEOTIDE SEQUENCE</scope>
    <source>
        <strain evidence="8">3443-3Ac</strain>
    </source>
</reference>
<comment type="similarity">
    <text evidence="5">Belongs to the MurCDEF family. MurT subfamily.</text>
</comment>
<dbReference type="AlphaFoldDB" id="A0A975AVR9"/>
<keyword evidence="3 5" id="KW-0547">Nucleotide-binding</keyword>
<dbReference type="EMBL" id="CP060096">
    <property type="protein sequence ID" value="QSZ27376.1"/>
    <property type="molecule type" value="Genomic_DNA"/>
</dbReference>
<dbReference type="Gene3D" id="3.40.1190.10">
    <property type="entry name" value="Mur-like, catalytic domain"/>
    <property type="match status" value="1"/>
</dbReference>
<dbReference type="InterPro" id="IPR043703">
    <property type="entry name" value="Lipid_II_synth_MurT"/>
</dbReference>
<keyword evidence="5" id="KW-0133">Cell shape</keyword>
<dbReference type="GO" id="GO:0005524">
    <property type="term" value="F:ATP binding"/>
    <property type="evidence" value="ECO:0007669"/>
    <property type="project" value="UniProtKB-UniRule"/>
</dbReference>
<comment type="catalytic activity">
    <reaction evidence="5">
        <text>beta-D-GlcNAc-(1-&gt;4)-Mur2Ac(oyl-L-Ala-gamma-D-Glu-L-Lys-D-Ala-D-Ala)-di-trans,octa-cis-undecaprenyl diphosphate + L-glutamine + ATP + H2O = beta-D-GlcNAc-(1-&gt;4)-Mur2Ac(oyl-L-Ala-D-isoglutaminyl-L-Lys-D-Ala-D-Ala)-di-trans,octa-cis-undecaprenyl diphosphate + L-glutamate + ADP + phosphate + H(+)</text>
        <dbReference type="Rhea" id="RHEA:57928"/>
        <dbReference type="ChEBI" id="CHEBI:15377"/>
        <dbReference type="ChEBI" id="CHEBI:15378"/>
        <dbReference type="ChEBI" id="CHEBI:29985"/>
        <dbReference type="ChEBI" id="CHEBI:30616"/>
        <dbReference type="ChEBI" id="CHEBI:43474"/>
        <dbReference type="ChEBI" id="CHEBI:58359"/>
        <dbReference type="ChEBI" id="CHEBI:60033"/>
        <dbReference type="ChEBI" id="CHEBI:62233"/>
        <dbReference type="ChEBI" id="CHEBI:456216"/>
        <dbReference type="EC" id="6.3.5.13"/>
    </reaction>
</comment>
<organism evidence="8 9">
    <name type="scientific">Aceticella autotrophica</name>
    <dbReference type="NCBI Taxonomy" id="2755338"/>
    <lineage>
        <taxon>Bacteria</taxon>
        <taxon>Bacillati</taxon>
        <taxon>Bacillota</taxon>
        <taxon>Clostridia</taxon>
        <taxon>Thermoanaerobacterales</taxon>
        <taxon>Thermoanaerobacteraceae</taxon>
        <taxon>Aceticella</taxon>
    </lineage>
</organism>
<evidence type="ECO:0000313" key="9">
    <source>
        <dbReference type="Proteomes" id="UP000671913"/>
    </source>
</evidence>
<dbReference type="SUPFAM" id="SSF53623">
    <property type="entry name" value="MurD-like peptide ligases, catalytic domain"/>
    <property type="match status" value="1"/>
</dbReference>
<evidence type="ECO:0000256" key="4">
    <source>
        <dbReference type="ARBA" id="ARBA00022840"/>
    </source>
</evidence>
<feature type="domain" description="Mur ligase central" evidence="6">
    <location>
        <begin position="53"/>
        <end position="195"/>
    </location>
</feature>
<evidence type="ECO:0000313" key="8">
    <source>
        <dbReference type="EMBL" id="QSZ27376.1"/>
    </source>
</evidence>
<dbReference type="Pfam" id="PF08353">
    <property type="entry name" value="MurT_C"/>
    <property type="match status" value="1"/>
</dbReference>
<keyword evidence="5" id="KW-0479">Metal-binding</keyword>
<dbReference type="GO" id="GO:0008360">
    <property type="term" value="P:regulation of cell shape"/>
    <property type="evidence" value="ECO:0007669"/>
    <property type="project" value="UniProtKB-KW"/>
</dbReference>
<dbReference type="PANTHER" id="PTHR23135">
    <property type="entry name" value="MUR LIGASE FAMILY MEMBER"/>
    <property type="match status" value="1"/>
</dbReference>
<keyword evidence="5" id="KW-0961">Cell wall biogenesis/degradation</keyword>
<dbReference type="RefSeq" id="WP_284680070.1">
    <property type="nucleotide sequence ID" value="NZ_CP060096.1"/>
</dbReference>
<name>A0A975AVR9_9THEO</name>
<keyword evidence="4 5" id="KW-0067">ATP-binding</keyword>
<feature type="binding site" evidence="5">
    <location>
        <position position="213"/>
    </location>
    <ligand>
        <name>Zn(2+)</name>
        <dbReference type="ChEBI" id="CHEBI:29105"/>
    </ligand>
</feature>
<feature type="binding site" evidence="5">
    <location>
        <position position="235"/>
    </location>
    <ligand>
        <name>Zn(2+)</name>
        <dbReference type="ChEBI" id="CHEBI:29105"/>
    </ligand>
</feature>
<comment type="subunit">
    <text evidence="5">Forms a heterodimer with GatD.</text>
</comment>
<feature type="binding site" evidence="5">
    <location>
        <position position="232"/>
    </location>
    <ligand>
        <name>Zn(2+)</name>
        <dbReference type="ChEBI" id="CHEBI:29105"/>
    </ligand>
</feature>
<feature type="domain" description="Lipid II isoglutaminyl synthase (glutamine-hydrolyzing) subunit MurT C-terminal" evidence="7">
    <location>
        <begin position="327"/>
        <end position="439"/>
    </location>
</feature>
<proteinExistence type="inferred from homology"/>
<dbReference type="KEGG" id="aaut:ACETAC_00035"/>
<dbReference type="GO" id="GO:0140282">
    <property type="term" value="F:carbon-nitrogen ligase activity on lipid II"/>
    <property type="evidence" value="ECO:0007669"/>
    <property type="project" value="UniProtKB-UniRule"/>
</dbReference>
<dbReference type="GO" id="GO:0004326">
    <property type="term" value="F:tetrahydrofolylpolyglutamate synthase activity"/>
    <property type="evidence" value="ECO:0007669"/>
    <property type="project" value="InterPro"/>
</dbReference>
<comment type="catalytic activity">
    <reaction evidence="5">
        <text>beta-D-GlcNAc-(1-&gt;4)-Mur2Ac(oyl-L-Ala-gamma-D-O-P-Glu-L-Lys-D-Ala-D-Ala)-di-trans,octa-cis-undecaprenyl diphosphate + NH4(+) = beta-D-GlcNAc-(1-&gt;4)-Mur2Ac(oyl-L-Ala-D-isoglutaminyl-L-Lys-D-Ala-D-Ala)-di-trans,octa-cis-undecaprenyl diphosphate + phosphate + H(+)</text>
        <dbReference type="Rhea" id="RHEA:57932"/>
        <dbReference type="ChEBI" id="CHEBI:15378"/>
        <dbReference type="ChEBI" id="CHEBI:28938"/>
        <dbReference type="ChEBI" id="CHEBI:43474"/>
        <dbReference type="ChEBI" id="CHEBI:62233"/>
        <dbReference type="ChEBI" id="CHEBI:143132"/>
    </reaction>
</comment>
<keyword evidence="2 5" id="KW-0436">Ligase</keyword>
<sequence length="453" mass="50383">MKFFSTEIGKFTVFACKITGKGGTSLPGKLALKINPKIINELIKGIKGDKIVITGTNGKTTTSGLIASILKTTGKNVIHNREGANMSSGIATVLIKNSNIYGKLKADIGVFEIDEANMPLLLDDIKPNIVVITNFFRDQLDRYGELDTTIKKVKESLNKLSKDSIVLLNADEPFTAAIGDDLKLKVMYYGINDHINRGYGLSPSFEQKYCPSCGDKYIYKEVFYGQLGDYYCPSCGKKRPKLDFSALNIDINEDGISFDLKYKDRLFKIKSHLFGIYNIYNVMAAVTANLLLNTNINDIINGLDNYKPIAGRLQKTTLNGKKAIINLIKNPIGFDSTLSMLKEIKRPLNLVIAINDNYADGRDVSWLWDVNIEDFVVNSKINSVVASGLRAEDMALRLKYAGIDAKKIEVINSIEKALDYISSVTKDELIIILPNYTSLHEVNTFLKLRGDDK</sequence>
<keyword evidence="9" id="KW-1185">Reference proteome</keyword>
<dbReference type="GO" id="GO:0008270">
    <property type="term" value="F:zinc ion binding"/>
    <property type="evidence" value="ECO:0007669"/>
    <property type="project" value="UniProtKB-UniRule"/>
</dbReference>
<dbReference type="GO" id="GO:0071555">
    <property type="term" value="P:cell wall organization"/>
    <property type="evidence" value="ECO:0007669"/>
    <property type="project" value="UniProtKB-KW"/>
</dbReference>
<keyword evidence="5" id="KW-0573">Peptidoglycan synthesis</keyword>
<feature type="binding site" evidence="5">
    <location>
        <position position="210"/>
    </location>
    <ligand>
        <name>Zn(2+)</name>
        <dbReference type="ChEBI" id="CHEBI:29105"/>
    </ligand>
</feature>
<dbReference type="PROSITE" id="PS01011">
    <property type="entry name" value="FOLYLPOLYGLU_SYNT_1"/>
    <property type="match status" value="1"/>
</dbReference>
<dbReference type="InterPro" id="IPR018109">
    <property type="entry name" value="Folylpolyglutamate_synth_CS"/>
</dbReference>
<dbReference type="PANTHER" id="PTHR23135:SF7">
    <property type="entry name" value="LIPID II ISOGLUTAMINYL SYNTHASE (GLUTAMINE-HYDROLYZING) SUBUNIT MURT"/>
    <property type="match status" value="1"/>
</dbReference>
<evidence type="ECO:0000259" key="6">
    <source>
        <dbReference type="Pfam" id="PF08245"/>
    </source>
</evidence>
<dbReference type="HAMAP" id="MF_02214">
    <property type="entry name" value="Lipid_II_synth_MurT"/>
    <property type="match status" value="1"/>
</dbReference>
<evidence type="ECO:0000256" key="2">
    <source>
        <dbReference type="ARBA" id="ARBA00022598"/>
    </source>
</evidence>
<dbReference type="Pfam" id="PF08245">
    <property type="entry name" value="Mur_ligase_M"/>
    <property type="match status" value="1"/>
</dbReference>
<dbReference type="GO" id="GO:0009252">
    <property type="term" value="P:peptidoglycan biosynthetic process"/>
    <property type="evidence" value="ECO:0007669"/>
    <property type="project" value="UniProtKB-UniRule"/>
</dbReference>
<feature type="active site" evidence="5">
    <location>
        <position position="363"/>
    </location>
</feature>
<evidence type="ECO:0000256" key="3">
    <source>
        <dbReference type="ARBA" id="ARBA00022741"/>
    </source>
</evidence>
<evidence type="ECO:0000259" key="7">
    <source>
        <dbReference type="Pfam" id="PF08353"/>
    </source>
</evidence>
<protein>
    <recommendedName>
        <fullName evidence="5">Lipid II isoglutaminyl synthase (glutamine-hydrolyzing) subunit MurT</fullName>
        <ecNumber evidence="5">6.3.5.13</ecNumber>
    </recommendedName>
</protein>
<accession>A0A975AVR9</accession>
<dbReference type="InterPro" id="IPR013221">
    <property type="entry name" value="Mur_ligase_cen"/>
</dbReference>
<comment type="catalytic activity">
    <reaction evidence="5">
        <text>beta-D-GlcNAc-(1-&gt;4)-Mur2Ac(oyl-L-Ala-gamma-D-Glu-L-Lys-D-Ala-D-Ala)-di-trans,octa-cis-undecaprenyl diphosphate + ATP = beta-D-GlcNAc-(1-&gt;4)-Mur2Ac(oyl-L-Ala-gamma-D-O-P-Glu-L-Lys-D-Ala-D-Ala)-di-trans,octa-cis-undecaprenyl diphosphate + ADP</text>
        <dbReference type="Rhea" id="RHEA:59488"/>
        <dbReference type="ChEBI" id="CHEBI:30616"/>
        <dbReference type="ChEBI" id="CHEBI:60033"/>
        <dbReference type="ChEBI" id="CHEBI:143132"/>
        <dbReference type="ChEBI" id="CHEBI:456216"/>
    </reaction>
</comment>
<gene>
    <name evidence="5" type="primary">murT</name>
    <name evidence="8" type="ORF">ACETAC_00035</name>
</gene>
<dbReference type="EC" id="6.3.5.13" evidence="5"/>
<evidence type="ECO:0000256" key="1">
    <source>
        <dbReference type="ARBA" id="ARBA00004752"/>
    </source>
</evidence>